<dbReference type="GO" id="GO:0006281">
    <property type="term" value="P:DNA repair"/>
    <property type="evidence" value="ECO:0007669"/>
    <property type="project" value="UniProtKB-UniRule"/>
</dbReference>
<dbReference type="Gene3D" id="3.30.420.10">
    <property type="entry name" value="Ribonuclease H-like superfamily/Ribonuclease H"/>
    <property type="match status" value="1"/>
</dbReference>
<comment type="subcellular location">
    <subcellularLocation>
        <location evidence="13">Cytoplasm</location>
    </subcellularLocation>
</comment>
<feature type="active site" evidence="13">
    <location>
        <position position="60"/>
    </location>
</feature>
<evidence type="ECO:0000256" key="9">
    <source>
        <dbReference type="ARBA" id="ARBA00023125"/>
    </source>
</evidence>
<dbReference type="EC" id="3.1.21.10" evidence="13 14"/>
<dbReference type="Pfam" id="PF02075">
    <property type="entry name" value="RuvC"/>
    <property type="match status" value="1"/>
</dbReference>
<name>A0A1F8F279_9BACT</name>
<evidence type="ECO:0000256" key="4">
    <source>
        <dbReference type="ARBA" id="ARBA00022723"/>
    </source>
</evidence>
<keyword evidence="9 13" id="KW-0238">DNA-binding</keyword>
<keyword evidence="4 13" id="KW-0479">Metal-binding</keyword>
<sequence>MIILGIDPGTTRIGIGVIKKDRNKLSCLYYGLIKQPSPALITSEISELIRKYRPEVAAVEKIFFFKNQKTIILVSEMRGVILAALAVNGIPTREFTPLQVKQAVSGYGRSGKHQVELMVRMILGLNQEIKPDDAADGLAIAICCANTIIRE</sequence>
<organism evidence="15 16">
    <name type="scientific">Candidatus Yanofskybacteria bacterium RIFCSPHIGHO2_02_FULL_38_22b</name>
    <dbReference type="NCBI Taxonomy" id="1802673"/>
    <lineage>
        <taxon>Bacteria</taxon>
        <taxon>Candidatus Yanofskyibacteriota</taxon>
    </lineage>
</organism>
<dbReference type="GO" id="GO:0003677">
    <property type="term" value="F:DNA binding"/>
    <property type="evidence" value="ECO:0007669"/>
    <property type="project" value="UniProtKB-KW"/>
</dbReference>
<comment type="cofactor">
    <cofactor evidence="13">
        <name>Mg(2+)</name>
        <dbReference type="ChEBI" id="CHEBI:18420"/>
    </cofactor>
    <text evidence="13">Binds 2 Mg(2+) ion per subunit.</text>
</comment>
<feature type="binding site" evidence="13">
    <location>
        <position position="7"/>
    </location>
    <ligand>
        <name>Mg(2+)</name>
        <dbReference type="ChEBI" id="CHEBI:18420"/>
        <label>1</label>
    </ligand>
</feature>
<evidence type="ECO:0000256" key="1">
    <source>
        <dbReference type="ARBA" id="ARBA00009518"/>
    </source>
</evidence>
<dbReference type="GO" id="GO:0005737">
    <property type="term" value="C:cytoplasm"/>
    <property type="evidence" value="ECO:0007669"/>
    <property type="project" value="UniProtKB-SubCell"/>
</dbReference>
<dbReference type="SUPFAM" id="SSF53098">
    <property type="entry name" value="Ribonuclease H-like"/>
    <property type="match status" value="1"/>
</dbReference>
<evidence type="ECO:0000256" key="8">
    <source>
        <dbReference type="ARBA" id="ARBA00022842"/>
    </source>
</evidence>
<dbReference type="Proteomes" id="UP000176834">
    <property type="component" value="Unassembled WGS sequence"/>
</dbReference>
<evidence type="ECO:0000256" key="5">
    <source>
        <dbReference type="ARBA" id="ARBA00022759"/>
    </source>
</evidence>
<protein>
    <recommendedName>
        <fullName evidence="13 14">Crossover junction endodeoxyribonuclease RuvC</fullName>
        <ecNumber evidence="13 14">3.1.21.10</ecNumber>
    </recommendedName>
    <alternativeName>
        <fullName evidence="13">Holliday junction nuclease RuvC</fullName>
    </alternativeName>
    <alternativeName>
        <fullName evidence="13">Holliday junction resolvase RuvC</fullName>
    </alternativeName>
</protein>
<gene>
    <name evidence="13" type="primary">ruvC</name>
    <name evidence="15" type="ORF">A3B86_04480</name>
</gene>
<dbReference type="HAMAP" id="MF_00034">
    <property type="entry name" value="RuvC"/>
    <property type="match status" value="1"/>
</dbReference>
<feature type="binding site" evidence="13">
    <location>
        <position position="133"/>
    </location>
    <ligand>
        <name>Mg(2+)</name>
        <dbReference type="ChEBI" id="CHEBI:18420"/>
        <label>1</label>
    </ligand>
</feature>
<keyword evidence="7 13" id="KW-0378">Hydrolase</keyword>
<evidence type="ECO:0000256" key="11">
    <source>
        <dbReference type="ARBA" id="ARBA00023204"/>
    </source>
</evidence>
<keyword evidence="2 13" id="KW-0963">Cytoplasm</keyword>
<dbReference type="GO" id="GO:0000287">
    <property type="term" value="F:magnesium ion binding"/>
    <property type="evidence" value="ECO:0007669"/>
    <property type="project" value="UniProtKB-UniRule"/>
</dbReference>
<dbReference type="AlphaFoldDB" id="A0A1F8F279"/>
<dbReference type="InterPro" id="IPR002176">
    <property type="entry name" value="X-over_junc_endoDNase_RuvC"/>
</dbReference>
<feature type="active site" evidence="13">
    <location>
        <position position="133"/>
    </location>
</feature>
<dbReference type="InterPro" id="IPR036397">
    <property type="entry name" value="RNaseH_sf"/>
</dbReference>
<dbReference type="GO" id="GO:0006310">
    <property type="term" value="P:DNA recombination"/>
    <property type="evidence" value="ECO:0007669"/>
    <property type="project" value="UniProtKB-UniRule"/>
</dbReference>
<dbReference type="NCBIfam" id="NF000711">
    <property type="entry name" value="PRK00039.2-1"/>
    <property type="match status" value="1"/>
</dbReference>
<comment type="caution">
    <text evidence="15">The sequence shown here is derived from an EMBL/GenBank/DDBJ whole genome shotgun (WGS) entry which is preliminary data.</text>
</comment>
<feature type="active site" evidence="13">
    <location>
        <position position="7"/>
    </location>
</feature>
<evidence type="ECO:0000256" key="2">
    <source>
        <dbReference type="ARBA" id="ARBA00022490"/>
    </source>
</evidence>
<dbReference type="InterPro" id="IPR012337">
    <property type="entry name" value="RNaseH-like_sf"/>
</dbReference>
<dbReference type="GO" id="GO:0008821">
    <property type="term" value="F:crossover junction DNA endonuclease activity"/>
    <property type="evidence" value="ECO:0007669"/>
    <property type="project" value="UniProtKB-UniRule"/>
</dbReference>
<feature type="binding site" evidence="13">
    <location>
        <position position="60"/>
    </location>
    <ligand>
        <name>Mg(2+)</name>
        <dbReference type="ChEBI" id="CHEBI:18420"/>
        <label>2</label>
    </ligand>
</feature>
<keyword evidence="6 13" id="KW-0227">DNA damage</keyword>
<comment type="catalytic activity">
    <reaction evidence="12 13">
        <text>Endonucleolytic cleavage at a junction such as a reciprocal single-stranded crossover between two homologous DNA duplexes (Holliday junction).</text>
        <dbReference type="EC" id="3.1.21.10"/>
    </reaction>
</comment>
<dbReference type="PANTHER" id="PTHR30194:SF3">
    <property type="entry name" value="CROSSOVER JUNCTION ENDODEOXYRIBONUCLEASE RUVC"/>
    <property type="match status" value="1"/>
</dbReference>
<evidence type="ECO:0000313" key="16">
    <source>
        <dbReference type="Proteomes" id="UP000176834"/>
    </source>
</evidence>
<evidence type="ECO:0000256" key="7">
    <source>
        <dbReference type="ARBA" id="ARBA00022801"/>
    </source>
</evidence>
<accession>A0A1F8F279</accession>
<keyword evidence="8 13" id="KW-0460">Magnesium</keyword>
<evidence type="ECO:0000256" key="14">
    <source>
        <dbReference type="NCBIfam" id="TIGR00228"/>
    </source>
</evidence>
<evidence type="ECO:0000256" key="13">
    <source>
        <dbReference type="HAMAP-Rule" id="MF_00034"/>
    </source>
</evidence>
<keyword evidence="5 13" id="KW-0255">Endonuclease</keyword>
<dbReference type="PRINTS" id="PR00696">
    <property type="entry name" value="RSOLVASERUVC"/>
</dbReference>
<dbReference type="EMBL" id="MGJN01000020">
    <property type="protein sequence ID" value="OGN06336.1"/>
    <property type="molecule type" value="Genomic_DNA"/>
</dbReference>
<evidence type="ECO:0000256" key="12">
    <source>
        <dbReference type="ARBA" id="ARBA00029354"/>
    </source>
</evidence>
<evidence type="ECO:0000313" key="15">
    <source>
        <dbReference type="EMBL" id="OGN06336.1"/>
    </source>
</evidence>
<comment type="similarity">
    <text evidence="1 13">Belongs to the RuvC family.</text>
</comment>
<evidence type="ECO:0000256" key="3">
    <source>
        <dbReference type="ARBA" id="ARBA00022722"/>
    </source>
</evidence>
<keyword evidence="11 13" id="KW-0234">DNA repair</keyword>
<proteinExistence type="inferred from homology"/>
<dbReference type="PANTHER" id="PTHR30194">
    <property type="entry name" value="CROSSOVER JUNCTION ENDODEOXYRIBONUCLEASE RUVC"/>
    <property type="match status" value="1"/>
</dbReference>
<evidence type="ECO:0000256" key="10">
    <source>
        <dbReference type="ARBA" id="ARBA00023172"/>
    </source>
</evidence>
<keyword evidence="10 13" id="KW-0233">DNA recombination</keyword>
<dbReference type="NCBIfam" id="TIGR00228">
    <property type="entry name" value="ruvC"/>
    <property type="match status" value="1"/>
</dbReference>
<reference evidence="15 16" key="1">
    <citation type="journal article" date="2016" name="Nat. Commun.">
        <title>Thousands of microbial genomes shed light on interconnected biogeochemical processes in an aquifer system.</title>
        <authorList>
            <person name="Anantharaman K."/>
            <person name="Brown C.T."/>
            <person name="Hug L.A."/>
            <person name="Sharon I."/>
            <person name="Castelle C.J."/>
            <person name="Probst A.J."/>
            <person name="Thomas B.C."/>
            <person name="Singh A."/>
            <person name="Wilkins M.J."/>
            <person name="Karaoz U."/>
            <person name="Brodie E.L."/>
            <person name="Williams K.H."/>
            <person name="Hubbard S.S."/>
            <person name="Banfield J.F."/>
        </authorList>
    </citation>
    <scope>NUCLEOTIDE SEQUENCE [LARGE SCALE GENOMIC DNA]</scope>
</reference>
<comment type="subunit">
    <text evidence="13">Homodimer which binds Holliday junction (HJ) DNA. The HJ becomes 2-fold symmetrical on binding to RuvC with unstacked arms; it has a different conformation from HJ DNA in complex with RuvA. In the full resolvosome a probable DNA-RuvA(4)-RuvB(12)-RuvC(2) complex forms which resolves the HJ.</text>
</comment>
<dbReference type="FunFam" id="3.30.420.10:FF:000002">
    <property type="entry name" value="Crossover junction endodeoxyribonuclease RuvC"/>
    <property type="match status" value="1"/>
</dbReference>
<dbReference type="GO" id="GO:0048476">
    <property type="term" value="C:Holliday junction resolvase complex"/>
    <property type="evidence" value="ECO:0007669"/>
    <property type="project" value="UniProtKB-UniRule"/>
</dbReference>
<evidence type="ECO:0000256" key="6">
    <source>
        <dbReference type="ARBA" id="ARBA00022763"/>
    </source>
</evidence>
<keyword evidence="3 13" id="KW-0540">Nuclease</keyword>
<dbReference type="CDD" id="cd16962">
    <property type="entry name" value="RuvC"/>
    <property type="match status" value="1"/>
</dbReference>
<comment type="function">
    <text evidence="13">The RuvA-RuvB-RuvC complex processes Holliday junction (HJ) DNA during genetic recombination and DNA repair. Endonuclease that resolves HJ intermediates. Cleaves cruciform DNA by making single-stranded nicks across the HJ at symmetrical positions within the homologous arms, yielding a 5'-phosphate and a 3'-hydroxyl group; requires a central core of homology in the junction. The consensus cleavage sequence is 5'-(A/T)TT(C/G)-3'. Cleavage occurs on the 3'-side of the TT dinucleotide at the point of strand exchange. HJ branch migration catalyzed by RuvA-RuvB allows RuvC to scan DNA until it finds its consensus sequence, where it cleaves and resolves the cruciform DNA.</text>
</comment>